<keyword evidence="2" id="KW-0472">Membrane</keyword>
<feature type="transmembrane region" description="Helical" evidence="2">
    <location>
        <begin position="193"/>
        <end position="213"/>
    </location>
</feature>
<keyword evidence="2" id="KW-1133">Transmembrane helix</keyword>
<dbReference type="EMBL" id="CP036426">
    <property type="protein sequence ID" value="QDV32765.1"/>
    <property type="molecule type" value="Genomic_DNA"/>
</dbReference>
<dbReference type="RefSeq" id="WP_145267096.1">
    <property type="nucleotide sequence ID" value="NZ_CP036426.1"/>
</dbReference>
<feature type="transmembrane region" description="Helical" evidence="2">
    <location>
        <begin position="160"/>
        <end position="181"/>
    </location>
</feature>
<organism evidence="3 4">
    <name type="scientific">Tautonia plasticadhaerens</name>
    <dbReference type="NCBI Taxonomy" id="2527974"/>
    <lineage>
        <taxon>Bacteria</taxon>
        <taxon>Pseudomonadati</taxon>
        <taxon>Planctomycetota</taxon>
        <taxon>Planctomycetia</taxon>
        <taxon>Isosphaerales</taxon>
        <taxon>Isosphaeraceae</taxon>
        <taxon>Tautonia</taxon>
    </lineage>
</organism>
<feature type="transmembrane region" description="Helical" evidence="2">
    <location>
        <begin position="132"/>
        <end position="153"/>
    </location>
</feature>
<dbReference type="Pfam" id="PF12679">
    <property type="entry name" value="ABC2_membrane_2"/>
    <property type="match status" value="1"/>
</dbReference>
<dbReference type="Proteomes" id="UP000317835">
    <property type="component" value="Chromosome"/>
</dbReference>
<accession>A0A518GVZ6</accession>
<dbReference type="AlphaFoldDB" id="A0A518GVZ6"/>
<feature type="transmembrane region" description="Helical" evidence="2">
    <location>
        <begin position="298"/>
        <end position="319"/>
    </location>
</feature>
<feature type="transmembrane region" description="Helical" evidence="2">
    <location>
        <begin position="406"/>
        <end position="426"/>
    </location>
</feature>
<protein>
    <submittedName>
        <fullName evidence="3">ABC-2 family transporter protein</fullName>
    </submittedName>
</protein>
<feature type="region of interest" description="Disordered" evidence="1">
    <location>
        <begin position="982"/>
        <end position="1018"/>
    </location>
</feature>
<feature type="transmembrane region" description="Helical" evidence="2">
    <location>
        <begin position="371"/>
        <end position="394"/>
    </location>
</feature>
<sequence>MFARLWWKDARQFGAAWVLIALAVGAGYLLVAWLVAEQIVRDRIDYGIAFLGTCLYAMAISTAALAGERENGTLRTLDAMPGPRGRVWDAKASFCVATAILLAVLLLGLAAVRSGPGGIERAGGAWPATLTAALSLIGVGCFVLEAVGWGLLWSALMGHVLLAAVLAVGSLVVVGLAVGTSGEVRPEGLAGDAPIRLMIALVTSAVSRGIFLASGPPHRSWWPGRGRAARRGRSAPADALAGAEPPVPGRSGMLRMAASLAWQAAVRRRRLLGPGLMPRMAASLAWQAAREVREAWPALALVGLGIPLLMRGLAVGLRVRLTDEAGLAMLLNALVALVAGVLVFHPEQKGRSFRFLVHHGVHPTIVWPIKLVAWMPGLALLWSPYVVLFAVGVLDPSVFGPGSSRQVYPIVLTGCFASGLLCGMAIRRGITAAVVAVLVVLLTGLPIVILAAIGLMPVWWAWEVPVAVLLVSWAWAGPWMHDRPGPGRWLRLAGLLGLASVILVPSYIGSRAWGVPDAGPLPAGLRAQLTSSGAGDGEDAAPLYRQAALGLVAPGVAMGSPLAGPDGLGSGMIAMMGDTLPGQGEDVDEDPRQAIDRVVRDGWDPEAEAPGAWLRANEDVLDLIRRASTRPACRFRDLDRLTLFNLDPPSSMEAPPRLPLARLVAVSARERQHRGDLEGAWEDVMTLLRIARQRVEPMDSSRAIAAMDIERTGLGLAMDWAGDEGQTPDRLRSALESFQGLAEPPALELVIATEQVLAEQTLALPREELRDELAWLRVPKRPSAATSGMASAVTTPWELERARRATRTLYAERRTEAEEVPVWYGAGPQTLGRLDLRRELSILETTPIVNGLFAPIETLQTAETRNEISRRALVQVLALRSWQLGHEGTLPDRLERLVPLELDRLPDDPYHPGFPFGYVLVDANALPPGTTLPGSEWAGPGGLRIRRGDGILYSIGPDRVDDLGLVASNPDRMNLPGDLVFLVPGRGGPAPSGSQAGQVEPPAPGSGDDQPLDDAAPR</sequence>
<reference evidence="3 4" key="1">
    <citation type="submission" date="2019-02" db="EMBL/GenBank/DDBJ databases">
        <title>Deep-cultivation of Planctomycetes and their phenomic and genomic characterization uncovers novel biology.</title>
        <authorList>
            <person name="Wiegand S."/>
            <person name="Jogler M."/>
            <person name="Boedeker C."/>
            <person name="Pinto D."/>
            <person name="Vollmers J."/>
            <person name="Rivas-Marin E."/>
            <person name="Kohn T."/>
            <person name="Peeters S.H."/>
            <person name="Heuer A."/>
            <person name="Rast P."/>
            <person name="Oberbeckmann S."/>
            <person name="Bunk B."/>
            <person name="Jeske O."/>
            <person name="Meyerdierks A."/>
            <person name="Storesund J.E."/>
            <person name="Kallscheuer N."/>
            <person name="Luecker S."/>
            <person name="Lage O.M."/>
            <person name="Pohl T."/>
            <person name="Merkel B.J."/>
            <person name="Hornburger P."/>
            <person name="Mueller R.-W."/>
            <person name="Bruemmer F."/>
            <person name="Labrenz M."/>
            <person name="Spormann A.M."/>
            <person name="Op den Camp H."/>
            <person name="Overmann J."/>
            <person name="Amann R."/>
            <person name="Jetten M.S.M."/>
            <person name="Mascher T."/>
            <person name="Medema M.H."/>
            <person name="Devos D.P."/>
            <person name="Kaster A.-K."/>
            <person name="Ovreas L."/>
            <person name="Rohde M."/>
            <person name="Galperin M.Y."/>
            <person name="Jogler C."/>
        </authorList>
    </citation>
    <scope>NUCLEOTIDE SEQUENCE [LARGE SCALE GENOMIC DNA]</scope>
    <source>
        <strain evidence="3 4">ElP</strain>
    </source>
</reference>
<evidence type="ECO:0000313" key="3">
    <source>
        <dbReference type="EMBL" id="QDV32765.1"/>
    </source>
</evidence>
<dbReference type="GO" id="GO:0140359">
    <property type="term" value="F:ABC-type transporter activity"/>
    <property type="evidence" value="ECO:0007669"/>
    <property type="project" value="InterPro"/>
</dbReference>
<feature type="transmembrane region" description="Helical" evidence="2">
    <location>
        <begin position="459"/>
        <end position="477"/>
    </location>
</feature>
<feature type="transmembrane region" description="Helical" evidence="2">
    <location>
        <begin position="325"/>
        <end position="344"/>
    </location>
</feature>
<dbReference type="OrthoDB" id="232370at2"/>
<feature type="transmembrane region" description="Helical" evidence="2">
    <location>
        <begin position="48"/>
        <end position="67"/>
    </location>
</feature>
<feature type="transmembrane region" description="Helical" evidence="2">
    <location>
        <begin position="88"/>
        <end position="112"/>
    </location>
</feature>
<keyword evidence="2" id="KW-0812">Transmembrane</keyword>
<proteinExistence type="predicted"/>
<feature type="transmembrane region" description="Helical" evidence="2">
    <location>
        <begin position="12"/>
        <end position="36"/>
    </location>
</feature>
<evidence type="ECO:0000256" key="2">
    <source>
        <dbReference type="SAM" id="Phobius"/>
    </source>
</evidence>
<feature type="transmembrane region" description="Helical" evidence="2">
    <location>
        <begin position="489"/>
        <end position="508"/>
    </location>
</feature>
<gene>
    <name evidence="3" type="ORF">ElP_06050</name>
</gene>
<dbReference type="GO" id="GO:0005886">
    <property type="term" value="C:plasma membrane"/>
    <property type="evidence" value="ECO:0007669"/>
    <property type="project" value="UniProtKB-SubCell"/>
</dbReference>
<feature type="transmembrane region" description="Helical" evidence="2">
    <location>
        <begin position="433"/>
        <end position="453"/>
    </location>
</feature>
<keyword evidence="4" id="KW-1185">Reference proteome</keyword>
<dbReference type="KEGG" id="tpla:ElP_06050"/>
<name>A0A518GVZ6_9BACT</name>
<evidence type="ECO:0000313" key="4">
    <source>
        <dbReference type="Proteomes" id="UP000317835"/>
    </source>
</evidence>
<evidence type="ECO:0000256" key="1">
    <source>
        <dbReference type="SAM" id="MobiDB-lite"/>
    </source>
</evidence>